<organism evidence="4 5">
    <name type="scientific">Zea mays</name>
    <name type="common">Maize</name>
    <dbReference type="NCBI Taxonomy" id="4577"/>
    <lineage>
        <taxon>Eukaryota</taxon>
        <taxon>Viridiplantae</taxon>
        <taxon>Streptophyta</taxon>
        <taxon>Embryophyta</taxon>
        <taxon>Tracheophyta</taxon>
        <taxon>Spermatophyta</taxon>
        <taxon>Magnoliopsida</taxon>
        <taxon>Liliopsida</taxon>
        <taxon>Poales</taxon>
        <taxon>Poaceae</taxon>
        <taxon>PACMAD clade</taxon>
        <taxon>Panicoideae</taxon>
        <taxon>Andropogonodae</taxon>
        <taxon>Andropogoneae</taxon>
        <taxon>Tripsacinae</taxon>
        <taxon>Zea</taxon>
    </lineage>
</organism>
<dbReference type="GO" id="GO:0046872">
    <property type="term" value="F:metal ion binding"/>
    <property type="evidence" value="ECO:0007669"/>
    <property type="project" value="UniProtKB-KW"/>
</dbReference>
<name>A0A804UAT1_MAIZE</name>
<dbReference type="EnsemblPlants" id="Zm00001eb276680_T003">
    <property type="protein sequence ID" value="Zm00001eb276680_P003"/>
    <property type="gene ID" value="Zm00001eb276680"/>
</dbReference>
<evidence type="ECO:0000256" key="2">
    <source>
        <dbReference type="ARBA" id="ARBA00022801"/>
    </source>
</evidence>
<evidence type="ECO:0000256" key="3">
    <source>
        <dbReference type="ARBA" id="ARBA00022833"/>
    </source>
</evidence>
<evidence type="ECO:0007829" key="6">
    <source>
        <dbReference type="PeptideAtlas" id="A0A804UAT1"/>
    </source>
</evidence>
<dbReference type="GO" id="GO:0051499">
    <property type="term" value="F:D-aminoacyl-tRNA deacylase activity"/>
    <property type="evidence" value="ECO:0007669"/>
    <property type="project" value="InterPro"/>
</dbReference>
<dbReference type="PANTHER" id="PTHR34667">
    <property type="entry name" value="D-AMINOACYL-TRNA DEACYLASE"/>
    <property type="match status" value="1"/>
</dbReference>
<dbReference type="FunFam" id="3.40.630.50:FF:000001">
    <property type="entry name" value="D-aminoacyl-tRNA deacylase"/>
    <property type="match status" value="1"/>
</dbReference>
<dbReference type="Pfam" id="PF04414">
    <property type="entry name" value="tRNA_deacylase"/>
    <property type="match status" value="1"/>
</dbReference>
<keyword evidence="2" id="KW-0378">Hydrolase</keyword>
<dbReference type="Gene3D" id="3.40.630.50">
    <property type="entry name" value="AF0625-like"/>
    <property type="match status" value="1"/>
</dbReference>
<dbReference type="OrthoDB" id="192183at2759"/>
<dbReference type="SUPFAM" id="SSF142535">
    <property type="entry name" value="AF0625-like"/>
    <property type="match status" value="1"/>
</dbReference>
<dbReference type="Proteomes" id="UP000007305">
    <property type="component" value="Chromosome 6"/>
</dbReference>
<keyword evidence="1" id="KW-0479">Metal-binding</keyword>
<dbReference type="Gramene" id="Zm00001eb276680_T003">
    <property type="protein sequence ID" value="Zm00001eb276680_P003"/>
    <property type="gene ID" value="Zm00001eb276680"/>
</dbReference>
<keyword evidence="5" id="KW-1185">Reference proteome</keyword>
<sequence>MVVLVVATTSDPASIGPAAAFLAMPGWSPGPPIAEAMESFTNGNVRLLKHERSIVAEDDLDQRWQEATGESVSEVIFLSKHTAVSKRPALTVHPIGPFFFRVPHLKEDETPPQGGTPGWAAIPSPRIGPWLRLMQKIAVEQGLVPEFEVTLEATHHGPVTSTPTMFVEIGFYTPIMSTGSELLTSVLDCYNNARKYRRPLGSTRCCTGNCSSSMERSWSGGWKCCWNLAEEL</sequence>
<evidence type="ECO:0000313" key="5">
    <source>
        <dbReference type="Proteomes" id="UP000007305"/>
    </source>
</evidence>
<reference evidence="5" key="1">
    <citation type="journal article" date="2009" name="Science">
        <title>The B73 maize genome: complexity, diversity, and dynamics.</title>
        <authorList>
            <person name="Schnable P.S."/>
            <person name="Ware D."/>
            <person name="Fulton R.S."/>
            <person name="Stein J.C."/>
            <person name="Wei F."/>
            <person name="Pasternak S."/>
            <person name="Liang C."/>
            <person name="Zhang J."/>
            <person name="Fulton L."/>
            <person name="Graves T.A."/>
            <person name="Minx P."/>
            <person name="Reily A.D."/>
            <person name="Courtney L."/>
            <person name="Kruchowski S.S."/>
            <person name="Tomlinson C."/>
            <person name="Strong C."/>
            <person name="Delehaunty K."/>
            <person name="Fronick C."/>
            <person name="Courtney B."/>
            <person name="Rock S.M."/>
            <person name="Belter E."/>
            <person name="Du F."/>
            <person name="Kim K."/>
            <person name="Abbott R.M."/>
            <person name="Cotton M."/>
            <person name="Levy A."/>
            <person name="Marchetto P."/>
            <person name="Ochoa K."/>
            <person name="Jackson S.M."/>
            <person name="Gillam B."/>
            <person name="Chen W."/>
            <person name="Yan L."/>
            <person name="Higginbotham J."/>
            <person name="Cardenas M."/>
            <person name="Waligorski J."/>
            <person name="Applebaum E."/>
            <person name="Phelps L."/>
            <person name="Falcone J."/>
            <person name="Kanchi K."/>
            <person name="Thane T."/>
            <person name="Scimone A."/>
            <person name="Thane N."/>
            <person name="Henke J."/>
            <person name="Wang T."/>
            <person name="Ruppert J."/>
            <person name="Shah N."/>
            <person name="Rotter K."/>
            <person name="Hodges J."/>
            <person name="Ingenthron E."/>
            <person name="Cordes M."/>
            <person name="Kohlberg S."/>
            <person name="Sgro J."/>
            <person name="Delgado B."/>
            <person name="Mead K."/>
            <person name="Chinwalla A."/>
            <person name="Leonard S."/>
            <person name="Crouse K."/>
            <person name="Collura K."/>
            <person name="Kudrna D."/>
            <person name="Currie J."/>
            <person name="He R."/>
            <person name="Angelova A."/>
            <person name="Rajasekar S."/>
            <person name="Mueller T."/>
            <person name="Lomeli R."/>
            <person name="Scara G."/>
            <person name="Ko A."/>
            <person name="Delaney K."/>
            <person name="Wissotski M."/>
            <person name="Lopez G."/>
            <person name="Campos D."/>
            <person name="Braidotti M."/>
            <person name="Ashley E."/>
            <person name="Golser W."/>
            <person name="Kim H."/>
            <person name="Lee S."/>
            <person name="Lin J."/>
            <person name="Dujmic Z."/>
            <person name="Kim W."/>
            <person name="Talag J."/>
            <person name="Zuccolo A."/>
            <person name="Fan C."/>
            <person name="Sebastian A."/>
            <person name="Kramer M."/>
            <person name="Spiegel L."/>
            <person name="Nascimento L."/>
            <person name="Zutavern T."/>
            <person name="Miller B."/>
            <person name="Ambroise C."/>
            <person name="Muller S."/>
            <person name="Spooner W."/>
            <person name="Narechania A."/>
            <person name="Ren L."/>
            <person name="Wei S."/>
            <person name="Kumari S."/>
            <person name="Faga B."/>
            <person name="Levy M.J."/>
            <person name="McMahan L."/>
            <person name="Van Buren P."/>
            <person name="Vaughn M.W."/>
            <person name="Ying K."/>
            <person name="Yeh C.-T."/>
            <person name="Emrich S.J."/>
            <person name="Jia Y."/>
            <person name="Kalyanaraman A."/>
            <person name="Hsia A.-P."/>
            <person name="Barbazuk W.B."/>
            <person name="Baucom R.S."/>
            <person name="Brutnell T.P."/>
            <person name="Carpita N.C."/>
            <person name="Chaparro C."/>
            <person name="Chia J.-M."/>
            <person name="Deragon J.-M."/>
            <person name="Estill J.C."/>
            <person name="Fu Y."/>
            <person name="Jeddeloh J.A."/>
            <person name="Han Y."/>
            <person name="Lee H."/>
            <person name="Li P."/>
            <person name="Lisch D.R."/>
            <person name="Liu S."/>
            <person name="Liu Z."/>
            <person name="Nagel D.H."/>
            <person name="McCann M.C."/>
            <person name="SanMiguel P."/>
            <person name="Myers A.M."/>
            <person name="Nettleton D."/>
            <person name="Nguyen J."/>
            <person name="Penning B.W."/>
            <person name="Ponnala L."/>
            <person name="Schneider K.L."/>
            <person name="Schwartz D.C."/>
            <person name="Sharma A."/>
            <person name="Soderlund C."/>
            <person name="Springer N.M."/>
            <person name="Sun Q."/>
            <person name="Wang H."/>
            <person name="Waterman M."/>
            <person name="Westerman R."/>
            <person name="Wolfgruber T.K."/>
            <person name="Yang L."/>
            <person name="Yu Y."/>
            <person name="Zhang L."/>
            <person name="Zhou S."/>
            <person name="Zhu Q."/>
            <person name="Bennetzen J.L."/>
            <person name="Dawe R.K."/>
            <person name="Jiang J."/>
            <person name="Jiang N."/>
            <person name="Presting G.G."/>
            <person name="Wessler S.R."/>
            <person name="Aluru S."/>
            <person name="Martienssen R.A."/>
            <person name="Clifton S.W."/>
            <person name="McCombie W.R."/>
            <person name="Wing R.A."/>
            <person name="Wilson R.K."/>
        </authorList>
    </citation>
    <scope>NUCLEOTIDE SEQUENCE [LARGE SCALE GENOMIC DNA]</scope>
    <source>
        <strain evidence="5">cv. B73</strain>
    </source>
</reference>
<evidence type="ECO:0008006" key="7">
    <source>
        <dbReference type="Google" id="ProtNLM"/>
    </source>
</evidence>
<protein>
    <recommendedName>
        <fullName evidence="7">D-aminoacyl-tRNA deacylase</fullName>
    </recommendedName>
</protein>
<reference evidence="4" key="2">
    <citation type="submission" date="2019-07" db="EMBL/GenBank/DDBJ databases">
        <authorList>
            <person name="Seetharam A."/>
            <person name="Woodhouse M."/>
            <person name="Cannon E."/>
        </authorList>
    </citation>
    <scope>NUCLEOTIDE SEQUENCE [LARGE SCALE GENOMIC DNA]</scope>
    <source>
        <strain evidence="4">cv. B73</strain>
    </source>
</reference>
<gene>
    <name evidence="4" type="primary">LOC100193788</name>
</gene>
<dbReference type="PANTHER" id="PTHR34667:SF1">
    <property type="entry name" value="D-AMINOACYL-TRNA DEACYLASE"/>
    <property type="match status" value="1"/>
</dbReference>
<accession>A0A804UAT1</accession>
<evidence type="ECO:0000313" key="4">
    <source>
        <dbReference type="EnsemblPlants" id="Zm00001eb276680_P003"/>
    </source>
</evidence>
<keyword evidence="6" id="KW-1267">Proteomics identification</keyword>
<dbReference type="InterPro" id="IPR007508">
    <property type="entry name" value="DtdA"/>
</dbReference>
<evidence type="ECO:0000256" key="1">
    <source>
        <dbReference type="ARBA" id="ARBA00022723"/>
    </source>
</evidence>
<proteinExistence type="evidence at protein level"/>
<keyword evidence="3" id="KW-0862">Zinc</keyword>
<dbReference type="AlphaFoldDB" id="A0A804UAT1"/>
<reference evidence="4" key="3">
    <citation type="submission" date="2021-05" db="UniProtKB">
        <authorList>
            <consortium name="EnsemblPlants"/>
        </authorList>
    </citation>
    <scope>IDENTIFICATION</scope>
    <source>
        <strain evidence="4">cv. B73</strain>
    </source>
</reference>